<dbReference type="Gene3D" id="3.40.50.2300">
    <property type="match status" value="1"/>
</dbReference>
<evidence type="ECO:0000313" key="9">
    <source>
        <dbReference type="Proteomes" id="UP000230821"/>
    </source>
</evidence>
<evidence type="ECO:0000259" key="7">
    <source>
        <dbReference type="PROSITE" id="PS50110"/>
    </source>
</evidence>
<dbReference type="InterPro" id="IPR001789">
    <property type="entry name" value="Sig_transdc_resp-reg_receiver"/>
</dbReference>
<sequence>MCKKVTDEKKHLLIIDDKIKLCKSLAANFDQRGYQTLYSVNGQQGIQLFLQHSIHVVLLDIMLGEESGIDILRELLSLNLGVPIIMITGYGSIDSAVQSIKIGAFDYITKPLDFEKLFKIVENAVNTAGLDEKNSHGHGESIGDLPEIITQNQKLKELYVKAKKLAITDLPILITGENGTGKEVIADFIHAHSARSTQEMLKMNCAAFPETLLDNELFGHEKGAYTGADSAFKGVFERADRSSLFLDEIGDMPLTIQAKILRTLQNHKIRRIGGSRSIKVDVRFIAATNKNLQALIGDHAFREDLFYRLNTAMLHLPPLRERREDVPLLVEYFLSENPHKRSGTMKNVSEAVLELFWEYDWPGNVRELKNTVNYAAAIASNDTIDVEDLPPNFANIEQHHASKNIWEETERNLILKMLQKSKYNKKRAAELLNMSRKTLYNKLEKYGIVTPK</sequence>
<reference evidence="8 9" key="1">
    <citation type="submission" date="2017-10" db="EMBL/GenBank/DDBJ databases">
        <title>Novel microbial diversity and functional potential in the marine mammal oral microbiome.</title>
        <authorList>
            <person name="Dudek N.K."/>
            <person name="Sun C.L."/>
            <person name="Burstein D."/>
            <person name="Kantor R.S."/>
            <person name="Aliaga Goltsman D.S."/>
            <person name="Bik E.M."/>
            <person name="Thomas B.C."/>
            <person name="Banfield J.F."/>
            <person name="Relman D.A."/>
        </authorList>
    </citation>
    <scope>NUCLEOTIDE SEQUENCE [LARGE SCALE GENOMIC DNA]</scope>
    <source>
        <strain evidence="8">DOLJORAL78_47_16</strain>
    </source>
</reference>
<dbReference type="PANTHER" id="PTHR32071:SF119">
    <property type="entry name" value="SIGMA L-DEPENDENT TRANSCRIPTIONAL REGULATOR YPLP-RELATED"/>
    <property type="match status" value="1"/>
</dbReference>
<evidence type="ECO:0000313" key="8">
    <source>
        <dbReference type="EMBL" id="PIE31455.1"/>
    </source>
</evidence>
<dbReference type="PROSITE" id="PS00688">
    <property type="entry name" value="SIGMA54_INTERACT_3"/>
    <property type="match status" value="1"/>
</dbReference>
<dbReference type="PRINTS" id="PR01590">
    <property type="entry name" value="HTHFIS"/>
</dbReference>
<dbReference type="CDD" id="cd00009">
    <property type="entry name" value="AAA"/>
    <property type="match status" value="1"/>
</dbReference>
<name>A0A2G6K736_9BACT</name>
<dbReference type="InterPro" id="IPR011006">
    <property type="entry name" value="CheY-like_superfamily"/>
</dbReference>
<keyword evidence="2" id="KW-0067">ATP-binding</keyword>
<feature type="modified residue" description="4-aspartylphosphate" evidence="5">
    <location>
        <position position="60"/>
    </location>
</feature>
<dbReference type="Pfam" id="PF02954">
    <property type="entry name" value="HTH_8"/>
    <property type="match status" value="1"/>
</dbReference>
<feature type="domain" description="Response regulatory" evidence="7">
    <location>
        <begin position="11"/>
        <end position="125"/>
    </location>
</feature>
<keyword evidence="1" id="KW-0547">Nucleotide-binding</keyword>
<dbReference type="PANTHER" id="PTHR32071">
    <property type="entry name" value="TRANSCRIPTIONAL REGULATORY PROTEIN"/>
    <property type="match status" value="1"/>
</dbReference>
<dbReference type="EMBL" id="PDSK01000145">
    <property type="protein sequence ID" value="PIE31455.1"/>
    <property type="molecule type" value="Genomic_DNA"/>
</dbReference>
<feature type="domain" description="Sigma-54 factor interaction" evidence="6">
    <location>
        <begin position="148"/>
        <end position="377"/>
    </location>
</feature>
<dbReference type="SMART" id="SM00382">
    <property type="entry name" value="AAA"/>
    <property type="match status" value="1"/>
</dbReference>
<dbReference type="Proteomes" id="UP000230821">
    <property type="component" value="Unassembled WGS sequence"/>
</dbReference>
<protein>
    <submittedName>
        <fullName evidence="8">Sigma-54-dependent Fis family transcriptional regulator</fullName>
    </submittedName>
</protein>
<dbReference type="AlphaFoldDB" id="A0A2G6K736"/>
<evidence type="ECO:0000259" key="6">
    <source>
        <dbReference type="PROSITE" id="PS50045"/>
    </source>
</evidence>
<dbReference type="Pfam" id="PF25601">
    <property type="entry name" value="AAA_lid_14"/>
    <property type="match status" value="1"/>
</dbReference>
<dbReference type="InterPro" id="IPR002197">
    <property type="entry name" value="HTH_Fis"/>
</dbReference>
<organism evidence="8 9">
    <name type="scientific">candidate division KSB3 bacterium</name>
    <dbReference type="NCBI Taxonomy" id="2044937"/>
    <lineage>
        <taxon>Bacteria</taxon>
        <taxon>candidate division KSB3</taxon>
    </lineage>
</organism>
<keyword evidence="5" id="KW-0597">Phosphoprotein</keyword>
<gene>
    <name evidence="8" type="ORF">CSA56_18190</name>
</gene>
<dbReference type="InterPro" id="IPR002078">
    <property type="entry name" value="Sigma_54_int"/>
</dbReference>
<dbReference type="InterPro" id="IPR009057">
    <property type="entry name" value="Homeodomain-like_sf"/>
</dbReference>
<comment type="caution">
    <text evidence="8">The sequence shown here is derived from an EMBL/GenBank/DDBJ whole genome shotgun (WGS) entry which is preliminary data.</text>
</comment>
<evidence type="ECO:0000256" key="5">
    <source>
        <dbReference type="PROSITE-ProRule" id="PRU00169"/>
    </source>
</evidence>
<evidence type="ECO:0000256" key="3">
    <source>
        <dbReference type="ARBA" id="ARBA00023015"/>
    </source>
</evidence>
<dbReference type="GO" id="GO:0005524">
    <property type="term" value="F:ATP binding"/>
    <property type="evidence" value="ECO:0007669"/>
    <property type="project" value="UniProtKB-KW"/>
</dbReference>
<dbReference type="InterPro" id="IPR027417">
    <property type="entry name" value="P-loop_NTPase"/>
</dbReference>
<keyword evidence="4" id="KW-0804">Transcription</keyword>
<evidence type="ECO:0000256" key="4">
    <source>
        <dbReference type="ARBA" id="ARBA00023163"/>
    </source>
</evidence>
<dbReference type="Gene3D" id="3.40.50.300">
    <property type="entry name" value="P-loop containing nucleotide triphosphate hydrolases"/>
    <property type="match status" value="1"/>
</dbReference>
<evidence type="ECO:0000256" key="1">
    <source>
        <dbReference type="ARBA" id="ARBA00022741"/>
    </source>
</evidence>
<dbReference type="PROSITE" id="PS50045">
    <property type="entry name" value="SIGMA54_INTERACT_4"/>
    <property type="match status" value="1"/>
</dbReference>
<dbReference type="InterPro" id="IPR058031">
    <property type="entry name" value="AAA_lid_NorR"/>
</dbReference>
<dbReference type="Pfam" id="PF00072">
    <property type="entry name" value="Response_reg"/>
    <property type="match status" value="1"/>
</dbReference>
<dbReference type="GO" id="GO:0000160">
    <property type="term" value="P:phosphorelay signal transduction system"/>
    <property type="evidence" value="ECO:0007669"/>
    <property type="project" value="InterPro"/>
</dbReference>
<dbReference type="Pfam" id="PF00158">
    <property type="entry name" value="Sigma54_activat"/>
    <property type="match status" value="1"/>
</dbReference>
<proteinExistence type="predicted"/>
<evidence type="ECO:0000256" key="2">
    <source>
        <dbReference type="ARBA" id="ARBA00022840"/>
    </source>
</evidence>
<dbReference type="InterPro" id="IPR003593">
    <property type="entry name" value="AAA+_ATPase"/>
</dbReference>
<dbReference type="FunFam" id="3.40.50.300:FF:000006">
    <property type="entry name" value="DNA-binding transcriptional regulator NtrC"/>
    <property type="match status" value="1"/>
</dbReference>
<dbReference type="GO" id="GO:0006355">
    <property type="term" value="P:regulation of DNA-templated transcription"/>
    <property type="evidence" value="ECO:0007669"/>
    <property type="project" value="InterPro"/>
</dbReference>
<accession>A0A2G6K736</accession>
<dbReference type="Gene3D" id="1.10.10.60">
    <property type="entry name" value="Homeodomain-like"/>
    <property type="match status" value="1"/>
</dbReference>
<dbReference type="SMART" id="SM00448">
    <property type="entry name" value="REC"/>
    <property type="match status" value="1"/>
</dbReference>
<dbReference type="GO" id="GO:0043565">
    <property type="term" value="F:sequence-specific DNA binding"/>
    <property type="evidence" value="ECO:0007669"/>
    <property type="project" value="InterPro"/>
</dbReference>
<dbReference type="SUPFAM" id="SSF52172">
    <property type="entry name" value="CheY-like"/>
    <property type="match status" value="1"/>
</dbReference>
<dbReference type="Gene3D" id="1.10.8.60">
    <property type="match status" value="1"/>
</dbReference>
<dbReference type="InterPro" id="IPR025944">
    <property type="entry name" value="Sigma_54_int_dom_CS"/>
</dbReference>
<dbReference type="SUPFAM" id="SSF52540">
    <property type="entry name" value="P-loop containing nucleoside triphosphate hydrolases"/>
    <property type="match status" value="1"/>
</dbReference>
<dbReference type="SUPFAM" id="SSF46689">
    <property type="entry name" value="Homeodomain-like"/>
    <property type="match status" value="1"/>
</dbReference>
<keyword evidence="3" id="KW-0805">Transcription regulation</keyword>
<dbReference type="PROSITE" id="PS50110">
    <property type="entry name" value="RESPONSE_REGULATORY"/>
    <property type="match status" value="1"/>
</dbReference>